<dbReference type="GeneID" id="64698578"/>
<keyword evidence="2" id="KW-1185">Reference proteome</keyword>
<dbReference type="AlphaFoldDB" id="A0A9P7JXA5"/>
<dbReference type="InterPro" id="IPR018824">
    <property type="entry name" value="Conidiation-specific_6"/>
</dbReference>
<sequence>MSGTSEHTKDTARVVAGLKAAVHNPNVSGEAKENALKRLEEMGQSADPIMPAQTKATQSAAAEAHEKNVLRGYKAATSNPHVSEEAKKHAREVLDAAGIQHDLDTSHSEEEHQHRVLAGYKAAIHNPNVSAAAKEHAREFLADSGVTDLD</sequence>
<gene>
    <name evidence="1" type="ORF">F5147DRAFT_680576</name>
</gene>
<reference evidence="1" key="1">
    <citation type="journal article" date="2020" name="New Phytol.">
        <title>Comparative genomics reveals dynamic genome evolution in host specialist ectomycorrhizal fungi.</title>
        <authorList>
            <person name="Lofgren L.A."/>
            <person name="Nguyen N.H."/>
            <person name="Vilgalys R."/>
            <person name="Ruytinx J."/>
            <person name="Liao H.L."/>
            <person name="Branco S."/>
            <person name="Kuo A."/>
            <person name="LaButti K."/>
            <person name="Lipzen A."/>
            <person name="Andreopoulos W."/>
            <person name="Pangilinan J."/>
            <person name="Riley R."/>
            <person name="Hundley H."/>
            <person name="Na H."/>
            <person name="Barry K."/>
            <person name="Grigoriev I.V."/>
            <person name="Stajich J.E."/>
            <person name="Kennedy P.G."/>
        </authorList>
    </citation>
    <scope>NUCLEOTIDE SEQUENCE</scope>
    <source>
        <strain evidence="1">FC423</strain>
    </source>
</reference>
<comment type="caution">
    <text evidence="1">The sequence shown here is derived from an EMBL/GenBank/DDBJ whole genome shotgun (WGS) entry which is preliminary data.</text>
</comment>
<dbReference type="RefSeq" id="XP_041296215.1">
    <property type="nucleotide sequence ID" value="XM_041436319.1"/>
</dbReference>
<dbReference type="PANTHER" id="PTHR36576">
    <property type="entry name" value="UPF0654 PROTEIN C11D3.01C-RELATED"/>
    <property type="match status" value="1"/>
</dbReference>
<accession>A0A9P7JXA5</accession>
<dbReference type="GO" id="GO:0005737">
    <property type="term" value="C:cytoplasm"/>
    <property type="evidence" value="ECO:0007669"/>
    <property type="project" value="TreeGrafter"/>
</dbReference>
<dbReference type="OrthoDB" id="5419162at2759"/>
<organism evidence="1 2">
    <name type="scientific">Suillus discolor</name>
    <dbReference type="NCBI Taxonomy" id="1912936"/>
    <lineage>
        <taxon>Eukaryota</taxon>
        <taxon>Fungi</taxon>
        <taxon>Dikarya</taxon>
        <taxon>Basidiomycota</taxon>
        <taxon>Agaricomycotina</taxon>
        <taxon>Agaricomycetes</taxon>
        <taxon>Agaricomycetidae</taxon>
        <taxon>Boletales</taxon>
        <taxon>Suillineae</taxon>
        <taxon>Suillaceae</taxon>
        <taxon>Suillus</taxon>
    </lineage>
</organism>
<protein>
    <submittedName>
        <fullName evidence="1">Conidiation protein 6-domain-containing protein</fullName>
    </submittedName>
</protein>
<evidence type="ECO:0000313" key="2">
    <source>
        <dbReference type="Proteomes" id="UP000823399"/>
    </source>
</evidence>
<dbReference type="EMBL" id="JABBWM010000011">
    <property type="protein sequence ID" value="KAG2113921.1"/>
    <property type="molecule type" value="Genomic_DNA"/>
</dbReference>
<evidence type="ECO:0000313" key="1">
    <source>
        <dbReference type="EMBL" id="KAG2113921.1"/>
    </source>
</evidence>
<dbReference type="Proteomes" id="UP000823399">
    <property type="component" value="Unassembled WGS sequence"/>
</dbReference>
<name>A0A9P7JXA5_9AGAM</name>
<proteinExistence type="predicted"/>
<dbReference type="Pfam" id="PF10346">
    <property type="entry name" value="Con-6"/>
    <property type="match status" value="3"/>
</dbReference>
<dbReference type="InterPro" id="IPR052670">
    <property type="entry name" value="UPF0654_domain"/>
</dbReference>
<dbReference type="PANTHER" id="PTHR36576:SF1">
    <property type="entry name" value="UPF0654 PROTEIN C11D3.01C-RELATED"/>
    <property type="match status" value="1"/>
</dbReference>